<reference evidence="1 2" key="1">
    <citation type="journal article" date="2018" name="Aquat. Microb. Ecol.">
        <title>Gammaproteobacterial methanotrophs dominate.</title>
        <authorList>
            <person name="Rissanen A.J."/>
            <person name="Saarenheimo J."/>
            <person name="Tiirola M."/>
            <person name="Peura S."/>
            <person name="Aalto S.L."/>
            <person name="Karvinen A."/>
            <person name="Nykanen H."/>
        </authorList>
    </citation>
    <scope>NUCLEOTIDE SEQUENCE [LARGE SCALE GENOMIC DNA]</scope>
    <source>
        <strain evidence="1">AMbin10</strain>
    </source>
</reference>
<accession>A0A2W4RWV0</accession>
<evidence type="ECO:0000313" key="2">
    <source>
        <dbReference type="Proteomes" id="UP000249396"/>
    </source>
</evidence>
<protein>
    <submittedName>
        <fullName evidence="1">Uncharacterized protein</fullName>
    </submittedName>
</protein>
<organism evidence="1 2">
    <name type="scientific">Candidatus Methylumidiphilus alinenensis</name>
    <dbReference type="NCBI Taxonomy" id="2202197"/>
    <lineage>
        <taxon>Bacteria</taxon>
        <taxon>Pseudomonadati</taxon>
        <taxon>Pseudomonadota</taxon>
        <taxon>Gammaproteobacteria</taxon>
        <taxon>Methylococcales</taxon>
        <taxon>Candidatus Methylumidiphilus</taxon>
    </lineage>
</organism>
<gene>
    <name evidence="1" type="ORF">DM484_01305</name>
</gene>
<sequence>MNEQAHEWGFSMAEDYFPLNEAAHRLECKVTDFLHLAATAKIVLSVFVGEEYIHSVFNTDDEADYSRHYAPWKGEGVPGFYRPVYPNLFDLSQQSAVELENTGIATSM</sequence>
<evidence type="ECO:0000313" key="1">
    <source>
        <dbReference type="EMBL" id="PZN85759.1"/>
    </source>
</evidence>
<dbReference type="EMBL" id="QJPH01000109">
    <property type="protein sequence ID" value="PZN85759.1"/>
    <property type="molecule type" value="Genomic_DNA"/>
</dbReference>
<dbReference type="AlphaFoldDB" id="A0A2W4RWV0"/>
<name>A0A2W4RWV0_9GAMM</name>
<comment type="caution">
    <text evidence="1">The sequence shown here is derived from an EMBL/GenBank/DDBJ whole genome shotgun (WGS) entry which is preliminary data.</text>
</comment>
<proteinExistence type="predicted"/>
<dbReference type="Proteomes" id="UP000249396">
    <property type="component" value="Unassembled WGS sequence"/>
</dbReference>